<dbReference type="InterPro" id="IPR036457">
    <property type="entry name" value="PPM-type-like_dom_sf"/>
</dbReference>
<dbReference type="CDD" id="cd00143">
    <property type="entry name" value="PP2Cc"/>
    <property type="match status" value="1"/>
</dbReference>
<dbReference type="Proteomes" id="UP000285190">
    <property type="component" value="Unassembled WGS sequence"/>
</dbReference>
<dbReference type="AlphaFoldDB" id="A0A418WZ74"/>
<feature type="domain" description="PPM-type phosphatase" evidence="1">
    <location>
        <begin position="10"/>
        <end position="241"/>
    </location>
</feature>
<dbReference type="SMART" id="SM00332">
    <property type="entry name" value="PP2Cc"/>
    <property type="match status" value="1"/>
</dbReference>
<protein>
    <submittedName>
        <fullName evidence="2">Serine/threonine-protein phosphatase</fullName>
    </submittedName>
</protein>
<dbReference type="InterPro" id="IPR001932">
    <property type="entry name" value="PPM-type_phosphatase-like_dom"/>
</dbReference>
<sequence length="256" mass="27608">MTDATQIQWSSAACTDVGLVRRINEDACLDRPERGLWAVADGMGGHALGDVASRMVVDALDAIPAPDSLATFMADARDRLLAVNQQLREEAAARGAHIIGSTVVVLVAWDDQCGYLWAGDSRIYLYRDARLRRLTRDHSQIEELVSSGSISPEDAAFYPARNLITRAVGAAETLDIDADTIVVEDGDIFLLCSDGLSNEVSEQDMCSVLPAGDCRYAAQALIDMALQQGGRDNISVVLVRAEDLSSIEQTVLNPTL</sequence>
<dbReference type="PANTHER" id="PTHR47992">
    <property type="entry name" value="PROTEIN PHOSPHATASE"/>
    <property type="match status" value="1"/>
</dbReference>
<dbReference type="SMART" id="SM00331">
    <property type="entry name" value="PP2C_SIG"/>
    <property type="match status" value="1"/>
</dbReference>
<dbReference type="GO" id="GO:0004722">
    <property type="term" value="F:protein serine/threonine phosphatase activity"/>
    <property type="evidence" value="ECO:0007669"/>
    <property type="project" value="InterPro"/>
</dbReference>
<comment type="caution">
    <text evidence="2">The sequence shown here is derived from an EMBL/GenBank/DDBJ whole genome shotgun (WGS) entry which is preliminary data.</text>
</comment>
<organism evidence="2 3">
    <name type="scientific">Noviherbaspirillum cavernae</name>
    <dbReference type="NCBI Taxonomy" id="2320862"/>
    <lineage>
        <taxon>Bacteria</taxon>
        <taxon>Pseudomonadati</taxon>
        <taxon>Pseudomonadota</taxon>
        <taxon>Betaproteobacteria</taxon>
        <taxon>Burkholderiales</taxon>
        <taxon>Oxalobacteraceae</taxon>
        <taxon>Noviherbaspirillum</taxon>
    </lineage>
</organism>
<accession>A0A418WZ74</accession>
<dbReference type="OrthoDB" id="9801841at2"/>
<evidence type="ECO:0000313" key="3">
    <source>
        <dbReference type="Proteomes" id="UP000285190"/>
    </source>
</evidence>
<dbReference type="EMBL" id="QYUN01000002">
    <property type="protein sequence ID" value="RJG05537.1"/>
    <property type="molecule type" value="Genomic_DNA"/>
</dbReference>
<keyword evidence="3" id="KW-1185">Reference proteome</keyword>
<dbReference type="Gene3D" id="3.60.40.10">
    <property type="entry name" value="PPM-type phosphatase domain"/>
    <property type="match status" value="1"/>
</dbReference>
<evidence type="ECO:0000259" key="1">
    <source>
        <dbReference type="PROSITE" id="PS51746"/>
    </source>
</evidence>
<evidence type="ECO:0000313" key="2">
    <source>
        <dbReference type="EMBL" id="RJG05537.1"/>
    </source>
</evidence>
<dbReference type="SUPFAM" id="SSF81606">
    <property type="entry name" value="PP2C-like"/>
    <property type="match status" value="1"/>
</dbReference>
<dbReference type="InterPro" id="IPR015655">
    <property type="entry name" value="PP2C"/>
</dbReference>
<proteinExistence type="predicted"/>
<dbReference type="Pfam" id="PF13672">
    <property type="entry name" value="PP2C_2"/>
    <property type="match status" value="1"/>
</dbReference>
<gene>
    <name evidence="2" type="ORF">D3870_05475</name>
</gene>
<dbReference type="RefSeq" id="WP_119737321.1">
    <property type="nucleotide sequence ID" value="NZ_QYUN01000002.1"/>
</dbReference>
<dbReference type="PROSITE" id="PS51746">
    <property type="entry name" value="PPM_2"/>
    <property type="match status" value="1"/>
</dbReference>
<reference evidence="2 3" key="1">
    <citation type="submission" date="2018-09" db="EMBL/GenBank/DDBJ databases">
        <authorList>
            <person name="Zhu H."/>
        </authorList>
    </citation>
    <scope>NUCLEOTIDE SEQUENCE [LARGE SCALE GENOMIC DNA]</scope>
    <source>
        <strain evidence="2 3">K2R10-39</strain>
    </source>
</reference>
<name>A0A418WZ74_9BURK</name>